<dbReference type="Proteomes" id="UP000653493">
    <property type="component" value="Unassembled WGS sequence"/>
</dbReference>
<keyword evidence="7" id="KW-0046">Antibiotic resistance</keyword>
<feature type="transmembrane region" description="Helical" evidence="9">
    <location>
        <begin position="303"/>
        <end position="324"/>
    </location>
</feature>
<evidence type="ECO:0000256" key="3">
    <source>
        <dbReference type="ARBA" id="ARBA00022475"/>
    </source>
</evidence>
<keyword evidence="2" id="KW-0813">Transport</keyword>
<feature type="transmembrane region" description="Helical" evidence="9">
    <location>
        <begin position="47"/>
        <end position="71"/>
    </location>
</feature>
<feature type="domain" description="Major facilitator superfamily (MFS) profile" evidence="10">
    <location>
        <begin position="49"/>
        <end position="492"/>
    </location>
</feature>
<evidence type="ECO:0000256" key="4">
    <source>
        <dbReference type="ARBA" id="ARBA00022692"/>
    </source>
</evidence>
<feature type="transmembrane region" description="Helical" evidence="9">
    <location>
        <begin position="83"/>
        <end position="103"/>
    </location>
</feature>
<feature type="transmembrane region" description="Helical" evidence="9">
    <location>
        <begin position="139"/>
        <end position="162"/>
    </location>
</feature>
<reference evidence="11" key="2">
    <citation type="submission" date="2020-09" db="EMBL/GenBank/DDBJ databases">
        <authorList>
            <person name="Sun Q."/>
            <person name="Ohkuma M."/>
        </authorList>
    </citation>
    <scope>NUCLEOTIDE SEQUENCE</scope>
    <source>
        <strain evidence="11">JCM 4234</strain>
    </source>
</reference>
<dbReference type="SUPFAM" id="SSF103473">
    <property type="entry name" value="MFS general substrate transporter"/>
    <property type="match status" value="1"/>
</dbReference>
<evidence type="ECO:0000256" key="1">
    <source>
        <dbReference type="ARBA" id="ARBA00004651"/>
    </source>
</evidence>
<keyword evidence="6 9" id="KW-0472">Membrane</keyword>
<dbReference type="InterPro" id="IPR036259">
    <property type="entry name" value="MFS_trans_sf"/>
</dbReference>
<comment type="subcellular location">
    <subcellularLocation>
        <location evidence="1">Cell membrane</location>
        <topology evidence="1">Multi-pass membrane protein</topology>
    </subcellularLocation>
</comment>
<dbReference type="PANTHER" id="PTHR42718:SF46">
    <property type="entry name" value="BLR6921 PROTEIN"/>
    <property type="match status" value="1"/>
</dbReference>
<evidence type="ECO:0000256" key="6">
    <source>
        <dbReference type="ARBA" id="ARBA00023136"/>
    </source>
</evidence>
<accession>A0A918GR62</accession>
<feature type="region of interest" description="Disordered" evidence="8">
    <location>
        <begin position="1"/>
        <end position="42"/>
    </location>
</feature>
<dbReference type="Gene3D" id="1.20.1720.10">
    <property type="entry name" value="Multidrug resistance protein D"/>
    <property type="match status" value="1"/>
</dbReference>
<gene>
    <name evidence="11" type="ORF">GCM10010238_47060</name>
</gene>
<dbReference type="Pfam" id="PF07690">
    <property type="entry name" value="MFS_1"/>
    <property type="match status" value="1"/>
</dbReference>
<keyword evidence="3" id="KW-1003">Cell membrane</keyword>
<evidence type="ECO:0000313" key="11">
    <source>
        <dbReference type="EMBL" id="GGS52263.1"/>
    </source>
</evidence>
<feature type="transmembrane region" description="Helical" evidence="9">
    <location>
        <begin position="468"/>
        <end position="488"/>
    </location>
</feature>
<reference evidence="11" key="1">
    <citation type="journal article" date="2014" name="Int. J. Syst. Evol. Microbiol.">
        <title>Complete genome sequence of Corynebacterium casei LMG S-19264T (=DSM 44701T), isolated from a smear-ripened cheese.</title>
        <authorList>
            <consortium name="US DOE Joint Genome Institute (JGI-PGF)"/>
            <person name="Walter F."/>
            <person name="Albersmeier A."/>
            <person name="Kalinowski J."/>
            <person name="Ruckert C."/>
        </authorList>
    </citation>
    <scope>NUCLEOTIDE SEQUENCE</scope>
    <source>
        <strain evidence="11">JCM 4234</strain>
    </source>
</reference>
<dbReference type="PROSITE" id="PS50850">
    <property type="entry name" value="MFS"/>
    <property type="match status" value="1"/>
</dbReference>
<sequence>MTPSPFRSPRSSDPEVERSMSRTRPAPAPPAGAPSGRPAPRSTRSPAVGIAVVLVVQLMLALDTTIVNVALPRIGSGLRLGPAGLSWVLNAYTLAFGGLLLLGGRLGDTFGRLRVFETGLALFTAASLAGGIADTPGLLIAARTAQGVGAALAAPGVLALLTTNAPDERARHRALALFSAVSIGGSTLGLVLGGLVTEYGTWRWTLFINVPLGLAVLVLARRFVTETPRRPGRFDTVGAVAATGAAVALVGTLTGAPDHGWSSPRTVAGFAVAVVCAVVLVVTERRVSVPLLPPALLRSRRRLGGLAVTTLVFGSQMSIFFLVVQYLQRVLDLSPLYAGLAFVPMTLGIFVMSRVTPRLLARFGQAPLLITGTLGLTISYIWLAGVGTTDSCTAAVLGPLLLNGVSAGLTFMPAASLVVGGVAPGHAGAASGLLQTTQQLGGAVGLAVVVSVYAAGAVPGAFVPGVRAAFLTAGALTVMACLTTVLVLGTGRRSRTGR</sequence>
<dbReference type="GO" id="GO:0022857">
    <property type="term" value="F:transmembrane transporter activity"/>
    <property type="evidence" value="ECO:0007669"/>
    <property type="project" value="InterPro"/>
</dbReference>
<feature type="transmembrane region" description="Helical" evidence="9">
    <location>
        <begin position="202"/>
        <end position="224"/>
    </location>
</feature>
<dbReference type="InterPro" id="IPR020846">
    <property type="entry name" value="MFS_dom"/>
</dbReference>
<dbReference type="GO" id="GO:0005886">
    <property type="term" value="C:plasma membrane"/>
    <property type="evidence" value="ECO:0007669"/>
    <property type="project" value="UniProtKB-SubCell"/>
</dbReference>
<evidence type="ECO:0000259" key="10">
    <source>
        <dbReference type="PROSITE" id="PS50850"/>
    </source>
</evidence>
<comment type="caution">
    <text evidence="11">The sequence shown here is derived from an EMBL/GenBank/DDBJ whole genome shotgun (WGS) entry which is preliminary data.</text>
</comment>
<feature type="transmembrane region" description="Helical" evidence="9">
    <location>
        <begin position="336"/>
        <end position="356"/>
    </location>
</feature>
<dbReference type="CDD" id="cd17321">
    <property type="entry name" value="MFS_MMR_MDR_like"/>
    <property type="match status" value="1"/>
</dbReference>
<feature type="transmembrane region" description="Helical" evidence="9">
    <location>
        <begin position="115"/>
        <end position="133"/>
    </location>
</feature>
<evidence type="ECO:0000256" key="5">
    <source>
        <dbReference type="ARBA" id="ARBA00022989"/>
    </source>
</evidence>
<keyword evidence="5 9" id="KW-1133">Transmembrane helix</keyword>
<protein>
    <submittedName>
        <fullName evidence="11">MFS transporter</fullName>
    </submittedName>
</protein>
<evidence type="ECO:0000256" key="9">
    <source>
        <dbReference type="SAM" id="Phobius"/>
    </source>
</evidence>
<feature type="transmembrane region" description="Helical" evidence="9">
    <location>
        <begin position="174"/>
        <end position="196"/>
    </location>
</feature>
<organism evidence="11 12">
    <name type="scientific">Streptomyces griseoviridis</name>
    <dbReference type="NCBI Taxonomy" id="45398"/>
    <lineage>
        <taxon>Bacteria</taxon>
        <taxon>Bacillati</taxon>
        <taxon>Actinomycetota</taxon>
        <taxon>Actinomycetes</taxon>
        <taxon>Kitasatosporales</taxon>
        <taxon>Streptomycetaceae</taxon>
        <taxon>Streptomyces</taxon>
    </lineage>
</organism>
<feature type="compositionally biased region" description="Basic and acidic residues" evidence="8">
    <location>
        <begin position="10"/>
        <end position="20"/>
    </location>
</feature>
<dbReference type="AlphaFoldDB" id="A0A918GR62"/>
<feature type="compositionally biased region" description="Low complexity" evidence="8">
    <location>
        <begin position="33"/>
        <end position="42"/>
    </location>
</feature>
<feature type="transmembrane region" description="Helical" evidence="9">
    <location>
        <begin position="266"/>
        <end position="283"/>
    </location>
</feature>
<evidence type="ECO:0000313" key="12">
    <source>
        <dbReference type="Proteomes" id="UP000653493"/>
    </source>
</evidence>
<feature type="transmembrane region" description="Helical" evidence="9">
    <location>
        <begin position="440"/>
        <end position="462"/>
    </location>
</feature>
<dbReference type="Gene3D" id="1.20.1250.20">
    <property type="entry name" value="MFS general substrate transporter like domains"/>
    <property type="match status" value="1"/>
</dbReference>
<evidence type="ECO:0000256" key="8">
    <source>
        <dbReference type="SAM" id="MobiDB-lite"/>
    </source>
</evidence>
<dbReference type="EMBL" id="BMSL01000016">
    <property type="protein sequence ID" value="GGS52263.1"/>
    <property type="molecule type" value="Genomic_DNA"/>
</dbReference>
<dbReference type="GO" id="GO:0046677">
    <property type="term" value="P:response to antibiotic"/>
    <property type="evidence" value="ECO:0007669"/>
    <property type="project" value="UniProtKB-KW"/>
</dbReference>
<dbReference type="PANTHER" id="PTHR42718">
    <property type="entry name" value="MAJOR FACILITATOR SUPERFAMILY MULTIDRUG TRANSPORTER MFSC"/>
    <property type="match status" value="1"/>
</dbReference>
<evidence type="ECO:0000256" key="2">
    <source>
        <dbReference type="ARBA" id="ARBA00022448"/>
    </source>
</evidence>
<keyword evidence="12" id="KW-1185">Reference proteome</keyword>
<keyword evidence="4 9" id="KW-0812">Transmembrane</keyword>
<dbReference type="InterPro" id="IPR011701">
    <property type="entry name" value="MFS"/>
</dbReference>
<name>A0A918GR62_STRGD</name>
<feature type="transmembrane region" description="Helical" evidence="9">
    <location>
        <begin position="368"/>
        <end position="388"/>
    </location>
</feature>
<proteinExistence type="predicted"/>
<feature type="transmembrane region" description="Helical" evidence="9">
    <location>
        <begin position="236"/>
        <end position="254"/>
    </location>
</feature>
<evidence type="ECO:0000256" key="7">
    <source>
        <dbReference type="ARBA" id="ARBA00023251"/>
    </source>
</evidence>